<dbReference type="EMBL" id="CP055305">
    <property type="protein sequence ID" value="QLB42439.1"/>
    <property type="molecule type" value="Genomic_DNA"/>
</dbReference>
<dbReference type="InterPro" id="IPR046742">
    <property type="entry name" value="DUF6792"/>
</dbReference>
<dbReference type="SUPFAM" id="SSF53474">
    <property type="entry name" value="alpha/beta-Hydrolases"/>
    <property type="match status" value="1"/>
</dbReference>
<dbReference type="RefSeq" id="WP_176809811.1">
    <property type="nucleotide sequence ID" value="NZ_CP055305.1"/>
</dbReference>
<dbReference type="InterPro" id="IPR029058">
    <property type="entry name" value="AB_hydrolase_fold"/>
</dbReference>
<gene>
    <name evidence="2" type="ORF">HV559_05850</name>
    <name evidence="3" type="ORF">HV560_06240</name>
</gene>
<dbReference type="Gene3D" id="3.40.50.1820">
    <property type="entry name" value="alpha/beta hydrolase"/>
    <property type="match status" value="1"/>
</dbReference>
<organism evidence="2 4">
    <name type="scientific">Mannheimia pernigra</name>
    <dbReference type="NCBI Taxonomy" id="111844"/>
    <lineage>
        <taxon>Bacteria</taxon>
        <taxon>Pseudomonadati</taxon>
        <taxon>Pseudomonadota</taxon>
        <taxon>Gammaproteobacteria</taxon>
        <taxon>Pasteurellales</taxon>
        <taxon>Pasteurellaceae</taxon>
        <taxon>Mannheimia</taxon>
    </lineage>
</organism>
<dbReference type="Proteomes" id="UP000509784">
    <property type="component" value="Chromosome"/>
</dbReference>
<sequence length="140" mass="15663">MSNDNLALLAAVSYAKLENITNANSIQDALIIAEIPESQTQEFTNTYELIAHKPNTSNGYSGTIVKNKKTNEMFVLHRGTEIKTGADWLEDGILVTTGLPYRQLMDAKAFVDENIRNGNIKGNFINVGYKKYEVDHRINI</sequence>
<evidence type="ECO:0000313" key="4">
    <source>
        <dbReference type="Proteomes" id="UP000509660"/>
    </source>
</evidence>
<protein>
    <recommendedName>
        <fullName evidence="1">DUF6792 domain-containing protein</fullName>
    </recommendedName>
</protein>
<accession>A0A7D5E2K7</accession>
<keyword evidence="4" id="KW-1185">Reference proteome</keyword>
<dbReference type="EMBL" id="CP055306">
    <property type="protein sequence ID" value="QLB40428.1"/>
    <property type="molecule type" value="Genomic_DNA"/>
</dbReference>
<dbReference type="AlphaFoldDB" id="A0A7D5E2K7"/>
<dbReference type="KEGG" id="mpeg:HV560_06240"/>
<name>A0A7D5E2K7_9PAST</name>
<feature type="domain" description="DUF6792" evidence="1">
    <location>
        <begin position="31"/>
        <end position="117"/>
    </location>
</feature>
<proteinExistence type="predicted"/>
<evidence type="ECO:0000313" key="5">
    <source>
        <dbReference type="Proteomes" id="UP000509784"/>
    </source>
</evidence>
<reference evidence="4 5" key="1">
    <citation type="submission" date="2020-06" db="EMBL/GenBank/DDBJ databases">
        <title>Mannheimia pernigra sp. nov. isolated from bovine respiratory tract.</title>
        <authorList>
            <person name="Kuhnert P."/>
            <person name="Akarsu-Egger H."/>
        </authorList>
    </citation>
    <scope>NUCLEOTIDE SEQUENCE [LARGE SCALE GENOMIC DNA]</scope>
    <source>
        <strain evidence="3 5">17CN0883</strain>
        <strain evidence="2 4">BNO311</strain>
    </source>
</reference>
<evidence type="ECO:0000259" key="1">
    <source>
        <dbReference type="Pfam" id="PF20591"/>
    </source>
</evidence>
<dbReference type="Proteomes" id="UP000509660">
    <property type="component" value="Chromosome"/>
</dbReference>
<dbReference type="Pfam" id="PF20591">
    <property type="entry name" value="DUF6792"/>
    <property type="match status" value="1"/>
</dbReference>
<evidence type="ECO:0000313" key="3">
    <source>
        <dbReference type="EMBL" id="QLB42439.1"/>
    </source>
</evidence>
<evidence type="ECO:0000313" key="2">
    <source>
        <dbReference type="EMBL" id="QLB40428.1"/>
    </source>
</evidence>